<evidence type="ECO:0000313" key="1">
    <source>
        <dbReference type="EMBL" id="KAJ1362922.1"/>
    </source>
</evidence>
<dbReference type="Proteomes" id="UP001196413">
    <property type="component" value="Unassembled WGS sequence"/>
</dbReference>
<protein>
    <submittedName>
        <fullName evidence="1">Uncharacterized protein</fullName>
    </submittedName>
</protein>
<gene>
    <name evidence="1" type="ORF">KIN20_022648</name>
</gene>
<name>A0AAD5QVI3_PARTN</name>
<keyword evidence="2" id="KW-1185">Reference proteome</keyword>
<dbReference type="EMBL" id="JAHQIW010004567">
    <property type="protein sequence ID" value="KAJ1362922.1"/>
    <property type="molecule type" value="Genomic_DNA"/>
</dbReference>
<proteinExistence type="predicted"/>
<accession>A0AAD5QVI3</accession>
<sequence length="78" mass="8619">MAAPLEAFSKNIYKCVSKEWISAHGALPGLPTCSFGDDVGPKSKAKVGKKINLPLTDNVRPLESVLSNYRRIRKTYIK</sequence>
<comment type="caution">
    <text evidence="1">The sequence shown here is derived from an EMBL/GenBank/DDBJ whole genome shotgun (WGS) entry which is preliminary data.</text>
</comment>
<evidence type="ECO:0000313" key="2">
    <source>
        <dbReference type="Proteomes" id="UP001196413"/>
    </source>
</evidence>
<organism evidence="1 2">
    <name type="scientific">Parelaphostrongylus tenuis</name>
    <name type="common">Meningeal worm</name>
    <dbReference type="NCBI Taxonomy" id="148309"/>
    <lineage>
        <taxon>Eukaryota</taxon>
        <taxon>Metazoa</taxon>
        <taxon>Ecdysozoa</taxon>
        <taxon>Nematoda</taxon>
        <taxon>Chromadorea</taxon>
        <taxon>Rhabditida</taxon>
        <taxon>Rhabditina</taxon>
        <taxon>Rhabditomorpha</taxon>
        <taxon>Strongyloidea</taxon>
        <taxon>Metastrongylidae</taxon>
        <taxon>Parelaphostrongylus</taxon>
    </lineage>
</organism>
<dbReference type="AlphaFoldDB" id="A0AAD5QVI3"/>
<reference evidence="1" key="1">
    <citation type="submission" date="2021-06" db="EMBL/GenBank/DDBJ databases">
        <title>Parelaphostrongylus tenuis whole genome reference sequence.</title>
        <authorList>
            <person name="Garwood T.J."/>
            <person name="Larsen P.A."/>
            <person name="Fountain-Jones N.M."/>
            <person name="Garbe J.R."/>
            <person name="Macchietto M.G."/>
            <person name="Kania S.A."/>
            <person name="Gerhold R.W."/>
            <person name="Richards J.E."/>
            <person name="Wolf T.M."/>
        </authorList>
    </citation>
    <scope>NUCLEOTIDE SEQUENCE</scope>
    <source>
        <strain evidence="1">MNPRO001-30</strain>
        <tissue evidence="1">Meninges</tissue>
    </source>
</reference>